<evidence type="ECO:0000313" key="2">
    <source>
        <dbReference type="Proteomes" id="UP001500711"/>
    </source>
</evidence>
<proteinExistence type="predicted"/>
<accession>A0ABP7AMI4</accession>
<sequence>MDWFTTVCADTELAAEGVASGEAMTAPVTPPNNPATSAAAVSIGAVRRQNFGAGATAGCGSTSDPLIAGKLCSVMAPRWTAIM</sequence>
<name>A0ABP7AMI4_9PSEU</name>
<organism evidence="1 2">
    <name type="scientific">Lentzea roselyniae</name>
    <dbReference type="NCBI Taxonomy" id="531940"/>
    <lineage>
        <taxon>Bacteria</taxon>
        <taxon>Bacillati</taxon>
        <taxon>Actinomycetota</taxon>
        <taxon>Actinomycetes</taxon>
        <taxon>Pseudonocardiales</taxon>
        <taxon>Pseudonocardiaceae</taxon>
        <taxon>Lentzea</taxon>
    </lineage>
</organism>
<gene>
    <name evidence="1" type="ORF">GCM10022267_22640</name>
</gene>
<protein>
    <submittedName>
        <fullName evidence="1">Uncharacterized protein</fullName>
    </submittedName>
</protein>
<dbReference type="EMBL" id="BAABBE010000005">
    <property type="protein sequence ID" value="GAA3635498.1"/>
    <property type="molecule type" value="Genomic_DNA"/>
</dbReference>
<keyword evidence="2" id="KW-1185">Reference proteome</keyword>
<evidence type="ECO:0000313" key="1">
    <source>
        <dbReference type="EMBL" id="GAA3635498.1"/>
    </source>
</evidence>
<reference evidence="2" key="1">
    <citation type="journal article" date="2019" name="Int. J. Syst. Evol. Microbiol.">
        <title>The Global Catalogue of Microorganisms (GCM) 10K type strain sequencing project: providing services to taxonomists for standard genome sequencing and annotation.</title>
        <authorList>
            <consortium name="The Broad Institute Genomics Platform"/>
            <consortium name="The Broad Institute Genome Sequencing Center for Infectious Disease"/>
            <person name="Wu L."/>
            <person name="Ma J."/>
        </authorList>
    </citation>
    <scope>NUCLEOTIDE SEQUENCE [LARGE SCALE GENOMIC DNA]</scope>
    <source>
        <strain evidence="2">JCM 17494</strain>
    </source>
</reference>
<comment type="caution">
    <text evidence="1">The sequence shown here is derived from an EMBL/GenBank/DDBJ whole genome shotgun (WGS) entry which is preliminary data.</text>
</comment>
<dbReference type="Proteomes" id="UP001500711">
    <property type="component" value="Unassembled WGS sequence"/>
</dbReference>